<feature type="domain" description="STAS" evidence="6">
    <location>
        <begin position="418"/>
        <end position="530"/>
    </location>
</feature>
<feature type="transmembrane region" description="Helical" evidence="5">
    <location>
        <begin position="57"/>
        <end position="77"/>
    </location>
</feature>
<organism evidence="7 8">
    <name type="scientific">Agrobacterium fabrum</name>
    <dbReference type="NCBI Taxonomy" id="1176649"/>
    <lineage>
        <taxon>Bacteria</taxon>
        <taxon>Pseudomonadati</taxon>
        <taxon>Pseudomonadota</taxon>
        <taxon>Alphaproteobacteria</taxon>
        <taxon>Hyphomicrobiales</taxon>
        <taxon>Rhizobiaceae</taxon>
        <taxon>Rhizobium/Agrobacterium group</taxon>
        <taxon>Agrobacterium</taxon>
        <taxon>Agrobacterium tumefaciens complex</taxon>
    </lineage>
</organism>
<evidence type="ECO:0000259" key="6">
    <source>
        <dbReference type="PROSITE" id="PS50801"/>
    </source>
</evidence>
<dbReference type="Proteomes" id="UP000198917">
    <property type="component" value="Unassembled WGS sequence"/>
</dbReference>
<accession>A0A7Z7FN12</accession>
<feature type="transmembrane region" description="Helical" evidence="5">
    <location>
        <begin position="362"/>
        <end position="393"/>
    </location>
</feature>
<dbReference type="PROSITE" id="PS50801">
    <property type="entry name" value="STAS"/>
    <property type="match status" value="1"/>
</dbReference>
<dbReference type="InterPro" id="IPR001902">
    <property type="entry name" value="SLC26A/SulP_fam"/>
</dbReference>
<dbReference type="SUPFAM" id="SSF52091">
    <property type="entry name" value="SpoIIaa-like"/>
    <property type="match status" value="1"/>
</dbReference>
<dbReference type="Gene3D" id="3.30.750.24">
    <property type="entry name" value="STAS domain"/>
    <property type="match status" value="1"/>
</dbReference>
<comment type="subcellular location">
    <subcellularLocation>
        <location evidence="1">Membrane</location>
        <topology evidence="1">Multi-pass membrane protein</topology>
    </subcellularLocation>
</comment>
<evidence type="ECO:0000313" key="8">
    <source>
        <dbReference type="Proteomes" id="UP000198917"/>
    </source>
</evidence>
<gene>
    <name evidence="7" type="ORF">SAMN05428983_1166</name>
</gene>
<feature type="transmembrane region" description="Helical" evidence="5">
    <location>
        <begin position="83"/>
        <end position="107"/>
    </location>
</feature>
<dbReference type="RefSeq" id="WP_092731947.1">
    <property type="nucleotide sequence ID" value="NZ_CP116683.1"/>
</dbReference>
<evidence type="ECO:0000256" key="4">
    <source>
        <dbReference type="ARBA" id="ARBA00023136"/>
    </source>
</evidence>
<evidence type="ECO:0000256" key="2">
    <source>
        <dbReference type="ARBA" id="ARBA00022692"/>
    </source>
</evidence>
<dbReference type="Pfam" id="PF01740">
    <property type="entry name" value="STAS"/>
    <property type="match status" value="1"/>
</dbReference>
<keyword evidence="4 5" id="KW-0472">Membrane</keyword>
<dbReference type="InterPro" id="IPR036513">
    <property type="entry name" value="STAS_dom_sf"/>
</dbReference>
<keyword evidence="2 5" id="KW-0812">Transmembrane</keyword>
<proteinExistence type="predicted"/>
<name>A0A7Z7FN12_9HYPH</name>
<reference evidence="7 8" key="1">
    <citation type="submission" date="2016-10" db="EMBL/GenBank/DDBJ databases">
        <authorList>
            <person name="Varghese N."/>
            <person name="Submissions S."/>
        </authorList>
    </citation>
    <scope>NUCLEOTIDE SEQUENCE [LARGE SCALE GENOMIC DNA]</scope>
    <source>
        <strain evidence="7 8">PDC82</strain>
    </source>
</reference>
<dbReference type="GO" id="GO:0016020">
    <property type="term" value="C:membrane"/>
    <property type="evidence" value="ECO:0007669"/>
    <property type="project" value="UniProtKB-SubCell"/>
</dbReference>
<dbReference type="GO" id="GO:0055085">
    <property type="term" value="P:transmembrane transport"/>
    <property type="evidence" value="ECO:0007669"/>
    <property type="project" value="InterPro"/>
</dbReference>
<feature type="transmembrane region" description="Helical" evidence="5">
    <location>
        <begin position="307"/>
        <end position="328"/>
    </location>
</feature>
<feature type="transmembrane region" description="Helical" evidence="5">
    <location>
        <begin position="34"/>
        <end position="50"/>
    </location>
</feature>
<dbReference type="InterPro" id="IPR002645">
    <property type="entry name" value="STAS_dom"/>
</dbReference>
<dbReference type="AlphaFoldDB" id="A0A7Z7FN12"/>
<feature type="transmembrane region" description="Helical" evidence="5">
    <location>
        <begin position="335"/>
        <end position="356"/>
    </location>
</feature>
<evidence type="ECO:0000256" key="5">
    <source>
        <dbReference type="SAM" id="Phobius"/>
    </source>
</evidence>
<sequence length="537" mass="56667">MGNNGRDILAGLSVAGLMLPEAIAYSGIAGVPPQHALYAAMAGCLVYALLGQSRFAIISPTSSSAAILAAMLTALVPQPGQKMLLVAVAVFLVGLLFLAAGTLRLGALSSIISRPVLRGFAFGLAILISLKQFPAIFGMPESGAGTFEAIWQILTHPSQWNGFSLSIGIAALLLLLFARRYPQLPGSLIIIALAIPISVLFDLKQRGVDVVGAIDLSGIWGNFTAISLEELAHVARFAPPLVLILFAESWGTIRGLSLRHGENVDANRELKTLGIANVASAALQGMPVGAGFSAGAASEAANPRTRMASAIAAIGLAGFTFAAADWFAYIPHAALSAIIIVALLHALDPSLFFRLWRLRQDLVLALAATAGVLFLGVLNGMLAAIMLSFAVFLQRLSSPRIVMLGRLGASHDFVDVKRHPDAAEPAGMLVLRPAQPLFFGNAEPTFAEITRRILASPDINAVIISLEETFELDTTALEALLEFDASLRGRNIGIRYARMHDAVRDVVAAGGGDDLLRRANYSVDDAVAAMDGLREEK</sequence>
<protein>
    <submittedName>
        <fullName evidence="7">Sulfate permease, MFS superfamily</fullName>
    </submittedName>
</protein>
<feature type="transmembrane region" description="Helical" evidence="5">
    <location>
        <begin position="159"/>
        <end position="177"/>
    </location>
</feature>
<evidence type="ECO:0000256" key="1">
    <source>
        <dbReference type="ARBA" id="ARBA00004141"/>
    </source>
</evidence>
<keyword evidence="3 5" id="KW-1133">Transmembrane helix</keyword>
<dbReference type="EMBL" id="FNEW01000001">
    <property type="protein sequence ID" value="SDJ32446.1"/>
    <property type="molecule type" value="Genomic_DNA"/>
</dbReference>
<dbReference type="CDD" id="cd07042">
    <property type="entry name" value="STAS_SulP_like_sulfate_transporter"/>
    <property type="match status" value="1"/>
</dbReference>
<dbReference type="InterPro" id="IPR011547">
    <property type="entry name" value="SLC26A/SulP_dom"/>
</dbReference>
<feature type="transmembrane region" description="Helical" evidence="5">
    <location>
        <begin position="119"/>
        <end position="139"/>
    </location>
</feature>
<feature type="transmembrane region" description="Helical" evidence="5">
    <location>
        <begin position="184"/>
        <end position="201"/>
    </location>
</feature>
<evidence type="ECO:0000313" key="7">
    <source>
        <dbReference type="EMBL" id="SDJ32446.1"/>
    </source>
</evidence>
<dbReference type="Pfam" id="PF00916">
    <property type="entry name" value="Sulfate_transp"/>
    <property type="match status" value="1"/>
</dbReference>
<evidence type="ECO:0000256" key="3">
    <source>
        <dbReference type="ARBA" id="ARBA00022989"/>
    </source>
</evidence>
<comment type="caution">
    <text evidence="7">The sequence shown here is derived from an EMBL/GenBank/DDBJ whole genome shotgun (WGS) entry which is preliminary data.</text>
</comment>
<dbReference type="PANTHER" id="PTHR11814">
    <property type="entry name" value="SULFATE TRANSPORTER"/>
    <property type="match status" value="1"/>
</dbReference>